<name>A0A0N0NLF4_9EURO</name>
<dbReference type="AlphaFoldDB" id="A0A0N0NLF4"/>
<keyword evidence="4" id="KW-1185">Reference proteome</keyword>
<dbReference type="Proteomes" id="UP000038010">
    <property type="component" value="Unassembled WGS sequence"/>
</dbReference>
<evidence type="ECO:0000256" key="1">
    <source>
        <dbReference type="SAM" id="Coils"/>
    </source>
</evidence>
<feature type="region of interest" description="Disordered" evidence="2">
    <location>
        <begin position="1"/>
        <end position="271"/>
    </location>
</feature>
<feature type="compositionally biased region" description="Polar residues" evidence="2">
    <location>
        <begin position="495"/>
        <end position="509"/>
    </location>
</feature>
<dbReference type="OrthoDB" id="4160836at2759"/>
<feature type="compositionally biased region" description="Polar residues" evidence="2">
    <location>
        <begin position="207"/>
        <end position="221"/>
    </location>
</feature>
<evidence type="ECO:0000256" key="2">
    <source>
        <dbReference type="SAM" id="MobiDB-lite"/>
    </source>
</evidence>
<organism evidence="3 4">
    <name type="scientific">Cyphellophora attinorum</name>
    <dbReference type="NCBI Taxonomy" id="1664694"/>
    <lineage>
        <taxon>Eukaryota</taxon>
        <taxon>Fungi</taxon>
        <taxon>Dikarya</taxon>
        <taxon>Ascomycota</taxon>
        <taxon>Pezizomycotina</taxon>
        <taxon>Eurotiomycetes</taxon>
        <taxon>Chaetothyriomycetidae</taxon>
        <taxon>Chaetothyriales</taxon>
        <taxon>Cyphellophoraceae</taxon>
        <taxon>Cyphellophora</taxon>
    </lineage>
</organism>
<protein>
    <submittedName>
        <fullName evidence="3">Uncharacterized protein</fullName>
    </submittedName>
</protein>
<dbReference type="VEuPathDB" id="FungiDB:AB675_4481"/>
<feature type="compositionally biased region" description="Low complexity" evidence="2">
    <location>
        <begin position="183"/>
        <end position="195"/>
    </location>
</feature>
<dbReference type="EMBL" id="LFJN01000016">
    <property type="protein sequence ID" value="KPI39108.1"/>
    <property type="molecule type" value="Genomic_DNA"/>
</dbReference>
<proteinExistence type="predicted"/>
<evidence type="ECO:0000313" key="4">
    <source>
        <dbReference type="Proteomes" id="UP000038010"/>
    </source>
</evidence>
<feature type="compositionally biased region" description="Basic residues" evidence="2">
    <location>
        <begin position="1"/>
        <end position="10"/>
    </location>
</feature>
<feature type="compositionally biased region" description="Basic and acidic residues" evidence="2">
    <location>
        <begin position="89"/>
        <end position="100"/>
    </location>
</feature>
<feature type="compositionally biased region" description="Low complexity" evidence="2">
    <location>
        <begin position="113"/>
        <end position="128"/>
    </location>
</feature>
<sequence>MSQPPSKRRRISAEPTSDHGADQQAKSAPATPRHPSYASPTKASMNRLHPHLAGPRQSLRSLVMDGPAGPRPQDQHPAVITDTTVQEIVSEHNTEADTRPRSAVPQSQTMNDAAATAPASRISATSRIPRQRSPSPFNIIPRQVSSSRSRRRELSLSPDDALPPTPVDLGISRRPAPPQGATSSSPRTSRSGSGRNRLRRRGEQSSVTSSPLKQRSHNIQSLRPILLKSGYDGVNESASDTRPESGQAEEPQPTDDVVAEEESDEKAEVVPEQIREKEAILAALKEQSKQTLARSRQLEEALRVNNVRPTLLADANFIDLLKGVGKATTVHDSTLNLDASTISAEKQLLHLNLFAPANLVLKSTTRTDLVDGKVKLIHDVKFSAPPPWPADTFNAEFLLIVDAESKRVDRIKYIKATHSEGISSELYSWIKRRLADDLVNTDLGGLVWGLGKYFTAAVERARLFRRLEAKYGADADMTPHHDETNEPETDDGLDSTASTPQPVRTSKPAQQFVTAQEAILLSEYLTETHLELPLRPTHQPKEASSAIEPKLLLVNTINLQPNSTATSQHSIALSGVSSGAESTARELFARLVKSRGAEQALEGVWGLLRHGLGVHEAAKGNEHTVVSTGKKRAGRKRKKIA</sequence>
<reference evidence="3 4" key="1">
    <citation type="submission" date="2015-06" db="EMBL/GenBank/DDBJ databases">
        <title>Draft genome of the ant-associated black yeast Phialophora attae CBS 131958.</title>
        <authorList>
            <person name="Moreno L.F."/>
            <person name="Stielow B.J."/>
            <person name="de Hoog S."/>
            <person name="Vicente V.A."/>
            <person name="Weiss V.A."/>
            <person name="de Vries M."/>
            <person name="Cruz L.M."/>
            <person name="Souza E.M."/>
        </authorList>
    </citation>
    <scope>NUCLEOTIDE SEQUENCE [LARGE SCALE GENOMIC DNA]</scope>
    <source>
        <strain evidence="3 4">CBS 131958</strain>
    </source>
</reference>
<dbReference type="GeneID" id="28736503"/>
<dbReference type="STRING" id="1664694.A0A0N0NLF4"/>
<comment type="caution">
    <text evidence="3">The sequence shown here is derived from an EMBL/GenBank/DDBJ whole genome shotgun (WGS) entry which is preliminary data.</text>
</comment>
<feature type="compositionally biased region" description="Basic and acidic residues" evidence="2">
    <location>
        <begin position="475"/>
        <end position="484"/>
    </location>
</feature>
<feature type="coiled-coil region" evidence="1">
    <location>
        <begin position="274"/>
        <end position="301"/>
    </location>
</feature>
<gene>
    <name evidence="3" type="ORF">AB675_4481</name>
</gene>
<dbReference type="RefSeq" id="XP_017999071.1">
    <property type="nucleotide sequence ID" value="XM_018144623.1"/>
</dbReference>
<evidence type="ECO:0000313" key="3">
    <source>
        <dbReference type="EMBL" id="KPI39108.1"/>
    </source>
</evidence>
<keyword evidence="1" id="KW-0175">Coiled coil</keyword>
<accession>A0A0N0NLF4</accession>
<feature type="region of interest" description="Disordered" evidence="2">
    <location>
        <begin position="475"/>
        <end position="509"/>
    </location>
</feature>